<name>A0ABW7UXK5_9ACTN</name>
<evidence type="ECO:0000313" key="9">
    <source>
        <dbReference type="EMBL" id="MFI1967325.1"/>
    </source>
</evidence>
<protein>
    <recommendedName>
        <fullName evidence="3">2-oxo-4-hydroxy-4-carboxy-5-ureidoimidazoline decarboxylase</fullName>
        <ecNumber evidence="3">4.1.1.97</ecNumber>
    </recommendedName>
</protein>
<dbReference type="NCBIfam" id="NF010372">
    <property type="entry name" value="PRK13798.1"/>
    <property type="match status" value="1"/>
</dbReference>
<organism evidence="9 10">
    <name type="scientific">Streptomyces pathocidini</name>
    <dbReference type="NCBI Taxonomy" id="1650571"/>
    <lineage>
        <taxon>Bacteria</taxon>
        <taxon>Bacillati</taxon>
        <taxon>Actinomycetota</taxon>
        <taxon>Actinomycetes</taxon>
        <taxon>Kitasatosporales</taxon>
        <taxon>Streptomycetaceae</taxon>
        <taxon>Streptomyces</taxon>
    </lineage>
</organism>
<dbReference type="Proteomes" id="UP001611548">
    <property type="component" value="Unassembled WGS sequence"/>
</dbReference>
<evidence type="ECO:0000256" key="4">
    <source>
        <dbReference type="ARBA" id="ARBA00022631"/>
    </source>
</evidence>
<dbReference type="InterPro" id="IPR036778">
    <property type="entry name" value="OHCU_decarboxylase_sf"/>
</dbReference>
<dbReference type="EMBL" id="JBIRWE010000017">
    <property type="protein sequence ID" value="MFI1967325.1"/>
    <property type="molecule type" value="Genomic_DNA"/>
</dbReference>
<dbReference type="Gene3D" id="1.10.3330.10">
    <property type="entry name" value="Oxo-4-hydroxy-4-carboxy-5-ureidoimidazoline decarboxylase"/>
    <property type="match status" value="1"/>
</dbReference>
<dbReference type="Pfam" id="PF09349">
    <property type="entry name" value="OHCU_decarbox"/>
    <property type="match status" value="2"/>
</dbReference>
<dbReference type="GO" id="GO:0051997">
    <property type="term" value="F:2-oxo-4-hydroxy-4-carboxy-5-ureidoimidazoline decarboxylase activity"/>
    <property type="evidence" value="ECO:0007669"/>
    <property type="project" value="UniProtKB-EC"/>
</dbReference>
<accession>A0ABW7UXK5</accession>
<dbReference type="InterPro" id="IPR018020">
    <property type="entry name" value="OHCU_decarboxylase"/>
</dbReference>
<keyword evidence="6 9" id="KW-0456">Lyase</keyword>
<dbReference type="RefSeq" id="WP_079101166.1">
    <property type="nucleotide sequence ID" value="NZ_JBIRWE010000017.1"/>
</dbReference>
<feature type="region of interest" description="Disordered" evidence="7">
    <location>
        <begin position="189"/>
        <end position="226"/>
    </location>
</feature>
<keyword evidence="4" id="KW-0659">Purine metabolism</keyword>
<evidence type="ECO:0000256" key="7">
    <source>
        <dbReference type="SAM" id="MobiDB-lite"/>
    </source>
</evidence>
<comment type="catalytic activity">
    <reaction evidence="1">
        <text>5-hydroxy-2-oxo-4-ureido-2,5-dihydro-1H-imidazole-5-carboxylate + H(+) = (S)-allantoin + CO2</text>
        <dbReference type="Rhea" id="RHEA:26301"/>
        <dbReference type="ChEBI" id="CHEBI:15378"/>
        <dbReference type="ChEBI" id="CHEBI:15678"/>
        <dbReference type="ChEBI" id="CHEBI:16526"/>
        <dbReference type="ChEBI" id="CHEBI:58639"/>
        <dbReference type="EC" id="4.1.1.97"/>
    </reaction>
</comment>
<sequence>MQTSDFPATPPWRDSAVPGAGEDAGQPLPAQGRGSDPHSGLDRFNTAAPSAAEAALLACCGSHRWAHRLAAHRPYPDLDALLAAADEASYDLTPTDAAEALAGESVPCAPPAAVSGGPAALTALRAAHAAYESRFGHVFVICLDGLRADERLDHVLAGIRHRLGHEPEEERVTTADELRRLARARLTRLVTHPAGSAKPLAGPVKPQTGSAKPQEHLEPERTLNSP</sequence>
<keyword evidence="10" id="KW-1185">Reference proteome</keyword>
<feature type="domain" description="Oxo-4-hydroxy-4-carboxy-5-ureidoimidazoline decarboxylase" evidence="8">
    <location>
        <begin position="45"/>
        <end position="102"/>
    </location>
</feature>
<evidence type="ECO:0000256" key="1">
    <source>
        <dbReference type="ARBA" id="ARBA00001163"/>
    </source>
</evidence>
<proteinExistence type="predicted"/>
<dbReference type="PANTHER" id="PTHR43466:SF1">
    <property type="entry name" value="2-OXO-4-HYDROXY-4-CARBOXY-5-UREIDOIMIDAZOLINE DECARBOXYLASE-RELATED"/>
    <property type="match status" value="1"/>
</dbReference>
<keyword evidence="5" id="KW-0210">Decarboxylase</keyword>
<feature type="compositionally biased region" description="Basic and acidic residues" evidence="7">
    <location>
        <begin position="213"/>
        <end position="226"/>
    </location>
</feature>
<gene>
    <name evidence="9" type="ORF">ACH429_24940</name>
</gene>
<feature type="region of interest" description="Disordered" evidence="7">
    <location>
        <begin position="1"/>
        <end position="44"/>
    </location>
</feature>
<evidence type="ECO:0000256" key="5">
    <source>
        <dbReference type="ARBA" id="ARBA00022793"/>
    </source>
</evidence>
<evidence type="ECO:0000256" key="6">
    <source>
        <dbReference type="ARBA" id="ARBA00023239"/>
    </source>
</evidence>
<dbReference type="PANTHER" id="PTHR43466">
    <property type="entry name" value="2-OXO-4-HYDROXY-4-CARBOXY-5-UREIDOIMIDAZOLINE DECARBOXYLASE-RELATED"/>
    <property type="match status" value="1"/>
</dbReference>
<evidence type="ECO:0000256" key="2">
    <source>
        <dbReference type="ARBA" id="ARBA00004754"/>
    </source>
</evidence>
<comment type="pathway">
    <text evidence="2">Purine metabolism; urate degradation; (S)-allantoin from urate: step 3/3.</text>
</comment>
<evidence type="ECO:0000256" key="3">
    <source>
        <dbReference type="ARBA" id="ARBA00012257"/>
    </source>
</evidence>
<evidence type="ECO:0000259" key="8">
    <source>
        <dbReference type="Pfam" id="PF09349"/>
    </source>
</evidence>
<dbReference type="EC" id="4.1.1.97" evidence="3"/>
<comment type="caution">
    <text evidence="9">The sequence shown here is derived from an EMBL/GenBank/DDBJ whole genome shotgun (WGS) entry which is preliminary data.</text>
</comment>
<dbReference type="SUPFAM" id="SSF158694">
    <property type="entry name" value="UraD-Like"/>
    <property type="match status" value="1"/>
</dbReference>
<feature type="domain" description="Oxo-4-hydroxy-4-carboxy-5-ureidoimidazoline decarboxylase" evidence="8">
    <location>
        <begin position="116"/>
        <end position="186"/>
    </location>
</feature>
<evidence type="ECO:0000313" key="10">
    <source>
        <dbReference type="Proteomes" id="UP001611548"/>
    </source>
</evidence>
<reference evidence="9 10" key="1">
    <citation type="submission" date="2024-10" db="EMBL/GenBank/DDBJ databases">
        <title>The Natural Products Discovery Center: Release of the First 8490 Sequenced Strains for Exploring Actinobacteria Biosynthetic Diversity.</title>
        <authorList>
            <person name="Kalkreuter E."/>
            <person name="Kautsar S.A."/>
            <person name="Yang D."/>
            <person name="Bader C.D."/>
            <person name="Teijaro C.N."/>
            <person name="Fluegel L."/>
            <person name="Davis C.M."/>
            <person name="Simpson J.R."/>
            <person name="Lauterbach L."/>
            <person name="Steele A.D."/>
            <person name="Gui C."/>
            <person name="Meng S."/>
            <person name="Li G."/>
            <person name="Viehrig K."/>
            <person name="Ye F."/>
            <person name="Su P."/>
            <person name="Kiefer A.F."/>
            <person name="Nichols A."/>
            <person name="Cepeda A.J."/>
            <person name="Yan W."/>
            <person name="Fan B."/>
            <person name="Jiang Y."/>
            <person name="Adhikari A."/>
            <person name="Zheng C.-J."/>
            <person name="Schuster L."/>
            <person name="Cowan T.M."/>
            <person name="Smanski M.J."/>
            <person name="Chevrette M.G."/>
            <person name="De Carvalho L.P.S."/>
            <person name="Shen B."/>
        </authorList>
    </citation>
    <scope>NUCLEOTIDE SEQUENCE [LARGE SCALE GENOMIC DNA]</scope>
    <source>
        <strain evidence="9 10">NPDC020327</strain>
    </source>
</reference>